<dbReference type="EMBL" id="LAZR01000243">
    <property type="protein sequence ID" value="KKN79688.1"/>
    <property type="molecule type" value="Genomic_DNA"/>
</dbReference>
<sequence length="94" mass="10629">MKIKLKGNWETKKVWLNGLELALEPSQKIRNHSPDGFNWGYGGSGPAQLSLAICLSLYGEKGSNPSCYQNFKWDHIEGLPQSNFDVELEVKNNY</sequence>
<reference evidence="1" key="1">
    <citation type="journal article" date="2015" name="Nature">
        <title>Complex archaea that bridge the gap between prokaryotes and eukaryotes.</title>
        <authorList>
            <person name="Spang A."/>
            <person name="Saw J.H."/>
            <person name="Jorgensen S.L."/>
            <person name="Zaremba-Niedzwiedzka K."/>
            <person name="Martijn J."/>
            <person name="Lind A.E."/>
            <person name="van Eijk R."/>
            <person name="Schleper C."/>
            <person name="Guy L."/>
            <person name="Ettema T.J."/>
        </authorList>
    </citation>
    <scope>NUCLEOTIDE SEQUENCE</scope>
</reference>
<evidence type="ECO:0000313" key="1">
    <source>
        <dbReference type="EMBL" id="KKN79688.1"/>
    </source>
</evidence>
<dbReference type="InterPro" id="IPR046164">
    <property type="entry name" value="DUF6166"/>
</dbReference>
<comment type="caution">
    <text evidence="1">The sequence shown here is derived from an EMBL/GenBank/DDBJ whole genome shotgun (WGS) entry which is preliminary data.</text>
</comment>
<accession>A0A0F9WM49</accession>
<dbReference type="AlphaFoldDB" id="A0A0F9WM49"/>
<organism evidence="1">
    <name type="scientific">marine sediment metagenome</name>
    <dbReference type="NCBI Taxonomy" id="412755"/>
    <lineage>
        <taxon>unclassified sequences</taxon>
        <taxon>metagenomes</taxon>
        <taxon>ecological metagenomes</taxon>
    </lineage>
</organism>
<gene>
    <name evidence="1" type="ORF">LCGC14_0337100</name>
</gene>
<name>A0A0F9WM49_9ZZZZ</name>
<dbReference type="Pfam" id="PF19663">
    <property type="entry name" value="DUF6166"/>
    <property type="match status" value="1"/>
</dbReference>
<proteinExistence type="predicted"/>
<protein>
    <submittedName>
        <fullName evidence="1">Uncharacterized protein</fullName>
    </submittedName>
</protein>